<dbReference type="Proteomes" id="UP001365128">
    <property type="component" value="Unassembled WGS sequence"/>
</dbReference>
<keyword evidence="4" id="KW-1185">Reference proteome</keyword>
<name>A0ABR1MFV3_9PEZI</name>
<organism evidence="3 4">
    <name type="scientific">Phyllosticta citricarpa</name>
    <dbReference type="NCBI Taxonomy" id="55181"/>
    <lineage>
        <taxon>Eukaryota</taxon>
        <taxon>Fungi</taxon>
        <taxon>Dikarya</taxon>
        <taxon>Ascomycota</taxon>
        <taxon>Pezizomycotina</taxon>
        <taxon>Dothideomycetes</taxon>
        <taxon>Dothideomycetes incertae sedis</taxon>
        <taxon>Botryosphaeriales</taxon>
        <taxon>Phyllostictaceae</taxon>
        <taxon>Phyllosticta</taxon>
    </lineage>
</organism>
<feature type="transmembrane region" description="Helical" evidence="2">
    <location>
        <begin position="79"/>
        <end position="103"/>
    </location>
</feature>
<reference evidence="3 4" key="1">
    <citation type="submission" date="2024-04" db="EMBL/GenBank/DDBJ databases">
        <title>Phyllosticta paracitricarpa is synonymous to the EU quarantine fungus P. citricarpa based on phylogenomic analyses.</title>
        <authorList>
            <consortium name="Lawrence Berkeley National Laboratory"/>
            <person name="Van Ingen-Buijs V.A."/>
            <person name="Van Westerhoven A.C."/>
            <person name="Haridas S."/>
            <person name="Skiadas P."/>
            <person name="Martin F."/>
            <person name="Groenewald J.Z."/>
            <person name="Crous P.W."/>
            <person name="Seidl M.F."/>
        </authorList>
    </citation>
    <scope>NUCLEOTIDE SEQUENCE [LARGE SCALE GENOMIC DNA]</scope>
    <source>
        <strain evidence="3 4">CBS 122670</strain>
    </source>
</reference>
<comment type="caution">
    <text evidence="3">The sequence shown here is derived from an EMBL/GenBank/DDBJ whole genome shotgun (WGS) entry which is preliminary data.</text>
</comment>
<keyword evidence="2" id="KW-0472">Membrane</keyword>
<evidence type="ECO:0000313" key="3">
    <source>
        <dbReference type="EMBL" id="KAK7547185.1"/>
    </source>
</evidence>
<feature type="transmembrane region" description="Helical" evidence="2">
    <location>
        <begin position="109"/>
        <end position="133"/>
    </location>
</feature>
<proteinExistence type="predicted"/>
<evidence type="ECO:0000313" key="4">
    <source>
        <dbReference type="Proteomes" id="UP001365128"/>
    </source>
</evidence>
<feature type="compositionally biased region" description="Basic and acidic residues" evidence="1">
    <location>
        <begin position="143"/>
        <end position="163"/>
    </location>
</feature>
<sequence>MIPGISDEMIFNESKHFDTNQGNLLELETSLLSSGKVGSSSCVAEISPGEVQDWKFGPEIDAWILHYAWATDSSSMKSLAVLSIIFVPPSCIATIASMPMLSWQPGQLWIFWAYTVPITGTVIFFWIFYMFSIDPRFRRSRRRNAEGQKEEGNGDASEKRENDLESASPSKDPAPEGPPTEHPSLRQILHLLWLYLFWR</sequence>
<feature type="region of interest" description="Disordered" evidence="1">
    <location>
        <begin position="142"/>
        <end position="183"/>
    </location>
</feature>
<keyword evidence="2" id="KW-0812">Transmembrane</keyword>
<dbReference type="EMBL" id="JBBPDW010000013">
    <property type="protein sequence ID" value="KAK7547185.1"/>
    <property type="molecule type" value="Genomic_DNA"/>
</dbReference>
<keyword evidence="2" id="KW-1133">Transmembrane helix</keyword>
<accession>A0ABR1MFV3</accession>
<evidence type="ECO:0000256" key="2">
    <source>
        <dbReference type="SAM" id="Phobius"/>
    </source>
</evidence>
<gene>
    <name evidence="3" type="ORF">IWX46DRAFT_640401</name>
</gene>
<protein>
    <submittedName>
        <fullName evidence="3">Uncharacterized protein</fullName>
    </submittedName>
</protein>
<evidence type="ECO:0000256" key="1">
    <source>
        <dbReference type="SAM" id="MobiDB-lite"/>
    </source>
</evidence>